<dbReference type="GO" id="GO:0000166">
    <property type="term" value="F:nucleotide binding"/>
    <property type="evidence" value="ECO:0007669"/>
    <property type="project" value="UniProtKB-KW"/>
</dbReference>
<dbReference type="InterPro" id="IPR026506">
    <property type="entry name" value="GDPGP"/>
</dbReference>
<comment type="similarity">
    <text evidence="4">Belongs to the GDPGP1 family.</text>
</comment>
<keyword evidence="8" id="KW-0344">Guanine-nucleotide releasing factor</keyword>
<evidence type="ECO:0000256" key="6">
    <source>
        <dbReference type="ARBA" id="ARBA00018857"/>
    </source>
</evidence>
<proteinExistence type="inferred from homology"/>
<evidence type="ECO:0000259" key="14">
    <source>
        <dbReference type="Pfam" id="PF26217"/>
    </source>
</evidence>
<dbReference type="InterPro" id="IPR058866">
    <property type="entry name" value="GDPGP1_N"/>
</dbReference>
<dbReference type="GO" id="GO:0005085">
    <property type="term" value="F:guanyl-nucleotide exchange factor activity"/>
    <property type="evidence" value="ECO:0007669"/>
    <property type="project" value="UniProtKB-KW"/>
</dbReference>
<evidence type="ECO:0000256" key="12">
    <source>
        <dbReference type="ARBA" id="ARBA00022801"/>
    </source>
</evidence>
<dbReference type="Ensembl" id="ENSDCDT00010016826.1">
    <property type="protein sequence ID" value="ENSDCDP00010015865.1"/>
    <property type="gene ID" value="ENSDCDG00010007304.1"/>
</dbReference>
<dbReference type="Pfam" id="PF26216">
    <property type="entry name" value="GDPGP1_C"/>
    <property type="match status" value="1"/>
</dbReference>
<evidence type="ECO:0000256" key="11">
    <source>
        <dbReference type="ARBA" id="ARBA00022741"/>
    </source>
</evidence>
<dbReference type="PANTHER" id="PTHR20884:SF8">
    <property type="entry name" value="GDP-D-GLUCOSE PHOSPHORYLASE 1"/>
    <property type="match status" value="1"/>
</dbReference>
<keyword evidence="16" id="KW-1185">Reference proteome</keyword>
<dbReference type="GO" id="GO:0006006">
    <property type="term" value="P:glucose metabolic process"/>
    <property type="evidence" value="ECO:0007669"/>
    <property type="project" value="TreeGrafter"/>
</dbReference>
<reference evidence="15" key="2">
    <citation type="submission" date="2025-08" db="UniProtKB">
        <authorList>
            <consortium name="Ensembl"/>
        </authorList>
    </citation>
    <scope>IDENTIFICATION</scope>
</reference>
<evidence type="ECO:0000256" key="9">
    <source>
        <dbReference type="ARBA" id="ARBA00022679"/>
    </source>
</evidence>
<accession>A0AAY4B527</accession>
<protein>
    <recommendedName>
        <fullName evidence="6">GDP-D-glucose phosphorylase 1</fullName>
        <ecNumber evidence="5">2.7.7.78</ecNumber>
    </recommendedName>
</protein>
<evidence type="ECO:0000256" key="2">
    <source>
        <dbReference type="ARBA" id="ARBA00003049"/>
    </source>
</evidence>
<organism evidence="15 16">
    <name type="scientific">Denticeps clupeoides</name>
    <name type="common">denticle herring</name>
    <dbReference type="NCBI Taxonomy" id="299321"/>
    <lineage>
        <taxon>Eukaryota</taxon>
        <taxon>Metazoa</taxon>
        <taxon>Chordata</taxon>
        <taxon>Craniata</taxon>
        <taxon>Vertebrata</taxon>
        <taxon>Euteleostomi</taxon>
        <taxon>Actinopterygii</taxon>
        <taxon>Neopterygii</taxon>
        <taxon>Teleostei</taxon>
        <taxon>Clupei</taxon>
        <taxon>Clupeiformes</taxon>
        <taxon>Denticipitoidei</taxon>
        <taxon>Denticipitidae</taxon>
        <taxon>Denticeps</taxon>
    </lineage>
</organism>
<keyword evidence="10" id="KW-0548">Nucleotidyltransferase</keyword>
<evidence type="ECO:0000259" key="13">
    <source>
        <dbReference type="Pfam" id="PF26216"/>
    </source>
</evidence>
<dbReference type="PANTHER" id="PTHR20884">
    <property type="entry name" value="GDP-D-GLUCOSE PHOSPHORYLASE 1"/>
    <property type="match status" value="1"/>
</dbReference>
<dbReference type="Proteomes" id="UP000694580">
    <property type="component" value="Chromosome 17"/>
</dbReference>
<dbReference type="Pfam" id="PF26217">
    <property type="entry name" value="GDPGP1_N"/>
    <property type="match status" value="1"/>
</dbReference>
<dbReference type="GO" id="GO:0080048">
    <property type="term" value="F:GDP-D-glucose phosphorylase activity"/>
    <property type="evidence" value="ECO:0007669"/>
    <property type="project" value="UniProtKB-EC"/>
</dbReference>
<dbReference type="GO" id="GO:0005737">
    <property type="term" value="C:cytoplasm"/>
    <property type="evidence" value="ECO:0007669"/>
    <property type="project" value="UniProtKB-SubCell"/>
</dbReference>
<evidence type="ECO:0000256" key="10">
    <source>
        <dbReference type="ARBA" id="ARBA00022695"/>
    </source>
</evidence>
<evidence type="ECO:0000256" key="3">
    <source>
        <dbReference type="ARBA" id="ARBA00004496"/>
    </source>
</evidence>
<dbReference type="EC" id="2.7.7.78" evidence="5"/>
<evidence type="ECO:0000256" key="8">
    <source>
        <dbReference type="ARBA" id="ARBA00022658"/>
    </source>
</evidence>
<evidence type="ECO:0000256" key="7">
    <source>
        <dbReference type="ARBA" id="ARBA00022490"/>
    </source>
</evidence>
<comment type="catalytic activity">
    <reaction evidence="1">
        <text>GDP-alpha-D-glucose + phosphate = alpha-D-glucose 1-phosphate + GDP + H(+)</text>
        <dbReference type="Rhea" id="RHEA:30387"/>
        <dbReference type="ChEBI" id="CHEBI:15378"/>
        <dbReference type="ChEBI" id="CHEBI:43474"/>
        <dbReference type="ChEBI" id="CHEBI:58189"/>
        <dbReference type="ChEBI" id="CHEBI:58601"/>
        <dbReference type="ChEBI" id="CHEBI:62230"/>
        <dbReference type="EC" id="2.7.7.78"/>
    </reaction>
</comment>
<keyword evidence="12" id="KW-0378">Hydrolase</keyword>
<evidence type="ECO:0000256" key="5">
    <source>
        <dbReference type="ARBA" id="ARBA00012507"/>
    </source>
</evidence>
<keyword evidence="7" id="KW-0963">Cytoplasm</keyword>
<reference evidence="15" key="3">
    <citation type="submission" date="2025-09" db="UniProtKB">
        <authorList>
            <consortium name="Ensembl"/>
        </authorList>
    </citation>
    <scope>IDENTIFICATION</scope>
</reference>
<comment type="subcellular location">
    <subcellularLocation>
        <location evidence="3">Cytoplasm</location>
    </subcellularLocation>
</comment>
<evidence type="ECO:0000256" key="1">
    <source>
        <dbReference type="ARBA" id="ARBA00000063"/>
    </source>
</evidence>
<name>A0AAY4B527_9TELE</name>
<dbReference type="InterPro" id="IPR058865">
    <property type="entry name" value="GDPGP1_C"/>
</dbReference>
<feature type="domain" description="GDPGP1-like N-terminal" evidence="14">
    <location>
        <begin position="18"/>
        <end position="177"/>
    </location>
</feature>
<comment type="function">
    <text evidence="2">Specific and highly efficient GDP-D-glucose phosphorylase regulating the levels of GDP-D-glucose in cells.</text>
</comment>
<evidence type="ECO:0000313" key="15">
    <source>
        <dbReference type="Ensembl" id="ENSDCDP00010015865.1"/>
    </source>
</evidence>
<keyword evidence="11" id="KW-0547">Nucleotide-binding</keyword>
<dbReference type="GeneTree" id="ENSGT00390000016718"/>
<gene>
    <name evidence="15" type="primary">GDPGP1</name>
</gene>
<sequence length="344" mass="38161">NGNCVIFPTCRICALSAFDVALRSSWTEKMRRGLFRYELGELETRVLAGPLRLVAQLNVMRGSERRKPQEILSVRQDFDPKLFNFNHIRPEEVVFDLVREAGPSSEPCKLIINVSPLGFGHCLIVPEPARCLPQILTPAAIRVGVECVFLSADPGFRVGFNSMGAFASVNHLHLHAYYLSHDLAVERAPTEPVAPELGLHVLTAFPRGFLFYTEGHDLARVAGEIYRLTSHLVDRNIAHNLFVTHGCPPGTRTSGRAGVRVVVWPRRSCFGAKEEGAFNVALCELAGHLPFKNREDFEASTEQGVRSLIQRHLLPEEQFAHLQTQISATLLSGMAGGEQGIEYD</sequence>
<reference evidence="15 16" key="1">
    <citation type="submission" date="2020-06" db="EMBL/GenBank/DDBJ databases">
        <authorList>
            <consortium name="Wellcome Sanger Institute Data Sharing"/>
        </authorList>
    </citation>
    <scope>NUCLEOTIDE SEQUENCE [LARGE SCALE GENOMIC DNA]</scope>
</reference>
<evidence type="ECO:0000256" key="4">
    <source>
        <dbReference type="ARBA" id="ARBA00006451"/>
    </source>
</evidence>
<dbReference type="GO" id="GO:0016787">
    <property type="term" value="F:hydrolase activity"/>
    <property type="evidence" value="ECO:0007669"/>
    <property type="project" value="UniProtKB-KW"/>
</dbReference>
<keyword evidence="9" id="KW-0808">Transferase</keyword>
<evidence type="ECO:0000313" key="16">
    <source>
        <dbReference type="Proteomes" id="UP000694580"/>
    </source>
</evidence>
<feature type="domain" description="GDPGP1-like C-terminal" evidence="13">
    <location>
        <begin position="185"/>
        <end position="330"/>
    </location>
</feature>
<dbReference type="AlphaFoldDB" id="A0AAY4B527"/>